<feature type="compositionally biased region" description="Polar residues" evidence="3">
    <location>
        <begin position="782"/>
        <end position="791"/>
    </location>
</feature>
<feature type="compositionally biased region" description="Basic and acidic residues" evidence="3">
    <location>
        <begin position="544"/>
        <end position="576"/>
    </location>
</feature>
<feature type="compositionally biased region" description="Low complexity" evidence="3">
    <location>
        <begin position="589"/>
        <end position="599"/>
    </location>
</feature>
<dbReference type="PANTHER" id="PTHR24200">
    <property type="entry name" value="TOUCAN, ISOFORM A"/>
    <property type="match status" value="1"/>
</dbReference>
<comment type="caution">
    <text evidence="4">The sequence shown here is derived from an EMBL/GenBank/DDBJ whole genome shotgun (WGS) entry which is preliminary data.</text>
</comment>
<organism evidence="4 5">
    <name type="scientific">Petrolisthes manimaculis</name>
    <dbReference type="NCBI Taxonomy" id="1843537"/>
    <lineage>
        <taxon>Eukaryota</taxon>
        <taxon>Metazoa</taxon>
        <taxon>Ecdysozoa</taxon>
        <taxon>Arthropoda</taxon>
        <taxon>Crustacea</taxon>
        <taxon>Multicrustacea</taxon>
        <taxon>Malacostraca</taxon>
        <taxon>Eumalacostraca</taxon>
        <taxon>Eucarida</taxon>
        <taxon>Decapoda</taxon>
        <taxon>Pleocyemata</taxon>
        <taxon>Anomura</taxon>
        <taxon>Galatheoidea</taxon>
        <taxon>Porcellanidae</taxon>
        <taxon>Petrolisthes</taxon>
    </lineage>
</organism>
<feature type="region of interest" description="Disordered" evidence="3">
    <location>
        <begin position="1"/>
        <end position="40"/>
    </location>
</feature>
<evidence type="ECO:0000256" key="2">
    <source>
        <dbReference type="SAM" id="Coils"/>
    </source>
</evidence>
<accession>A0AAE1NFK8</accession>
<evidence type="ECO:0000256" key="3">
    <source>
        <dbReference type="SAM" id="MobiDB-lite"/>
    </source>
</evidence>
<feature type="compositionally biased region" description="Basic and acidic residues" evidence="3">
    <location>
        <begin position="117"/>
        <end position="131"/>
    </location>
</feature>
<feature type="compositionally biased region" description="Low complexity" evidence="3">
    <location>
        <begin position="407"/>
        <end position="425"/>
    </location>
</feature>
<feature type="region of interest" description="Disordered" evidence="3">
    <location>
        <begin position="384"/>
        <end position="472"/>
    </location>
</feature>
<feature type="compositionally biased region" description="Polar residues" evidence="3">
    <location>
        <begin position="384"/>
        <end position="393"/>
    </location>
</feature>
<keyword evidence="1 2" id="KW-0175">Coiled coil</keyword>
<proteinExistence type="predicted"/>
<sequence>PVKAARPGGGNGPRGPLVGHNGPAHQQQQQQHPAPHADQLRRLEAEVAARVAEARAARSEREETTRGLEALTVLLHHLTTTYDPFSTPRLKAEVVRLNNQLTEARLNLDESSAAVRRAQDEAKSREEHHQQDTQQLHQQHQQALELLRQHHKQEVDSALEKHRKELAQFAEDQETQRAEVSRAHTAELEQLEGEWHNKLDIQHEKHLCALQDLNTQHTHKLRELETSRRARERELEEANYRLSQDQEALRQESRKLQETLLNDTDHRLLAVRKMCASLKSEVDSLKTVVDMKNTEIHELRGQVVETERLGVELETARERVRALQAKTEDLQAQMEKRVQQERHLVNEHRLLLETFQRESNTNKRLSLENEELAWKLRQREEIMSTSMPSSTLDLVSRAGPPRHQEGAASPQAAPRSPRVAVRSPSGKISPSKCDVANKQRRSRLGLSSEDGERGEKLQQQEVSYESPPPSPCVKAVVEKSNSVSFILDLNDSQSDDSFLDLPPSPRPRPQRTASLSAVDRPRTPTHIRRVIHNNRTNSLSRNGTHGDAKPKDFTRKPKEVNGKGKELHDKSSKDMNGKSLEINGRPSSRRTTSESSEGGSEVERISPTGLAWTVPVHQPKSPVKIPPPLNGSPVRKRIEHHLLEDPDEDEYEETPSGTHQFIEVVGLTSSSEAASDSELSQCDIKEESSTDSDSDSSDGERLQKGNMGHKSGPWCPKEGAGEAMITDELMKQYAGDQKTVGPRAKRNGRRRIPSAPSSDSDENVTPHNEGNNDVSWSEDVDITSSSEMHEL</sequence>
<evidence type="ECO:0000256" key="1">
    <source>
        <dbReference type="ARBA" id="ARBA00023054"/>
    </source>
</evidence>
<dbReference type="EMBL" id="JAWZYT010006283">
    <property type="protein sequence ID" value="KAK4288491.1"/>
    <property type="molecule type" value="Genomic_DNA"/>
</dbReference>
<reference evidence="4" key="1">
    <citation type="submission" date="2023-11" db="EMBL/GenBank/DDBJ databases">
        <title>Genome assemblies of two species of porcelain crab, Petrolisthes cinctipes and Petrolisthes manimaculis (Anomura: Porcellanidae).</title>
        <authorList>
            <person name="Angst P."/>
        </authorList>
    </citation>
    <scope>NUCLEOTIDE SEQUENCE</scope>
    <source>
        <strain evidence="4">PB745_02</strain>
        <tissue evidence="4">Gill</tissue>
    </source>
</reference>
<feature type="region of interest" description="Disordered" evidence="3">
    <location>
        <begin position="117"/>
        <end position="143"/>
    </location>
</feature>
<feature type="coiled-coil region" evidence="2">
    <location>
        <begin position="221"/>
        <end position="255"/>
    </location>
</feature>
<feature type="compositionally biased region" description="Basic residues" evidence="3">
    <location>
        <begin position="743"/>
        <end position="752"/>
    </location>
</feature>
<feature type="coiled-coil region" evidence="2">
    <location>
        <begin position="152"/>
        <end position="179"/>
    </location>
</feature>
<evidence type="ECO:0000313" key="5">
    <source>
        <dbReference type="Proteomes" id="UP001292094"/>
    </source>
</evidence>
<gene>
    <name evidence="4" type="ORF">Pmani_038487</name>
</gene>
<dbReference type="GO" id="GO:0005737">
    <property type="term" value="C:cytoplasm"/>
    <property type="evidence" value="ECO:0007669"/>
    <property type="project" value="TreeGrafter"/>
</dbReference>
<evidence type="ECO:0000313" key="4">
    <source>
        <dbReference type="EMBL" id="KAK4288491.1"/>
    </source>
</evidence>
<name>A0AAE1NFK8_9EUCA</name>
<feature type="non-terminal residue" evidence="4">
    <location>
        <position position="791"/>
    </location>
</feature>
<feature type="compositionally biased region" description="Polar residues" evidence="3">
    <location>
        <begin position="533"/>
        <end position="543"/>
    </location>
</feature>
<evidence type="ECO:0008006" key="6">
    <source>
        <dbReference type="Google" id="ProtNLM"/>
    </source>
</evidence>
<dbReference type="GO" id="GO:0008017">
    <property type="term" value="F:microtubule binding"/>
    <property type="evidence" value="ECO:0007669"/>
    <property type="project" value="TreeGrafter"/>
</dbReference>
<protein>
    <recommendedName>
        <fullName evidence="6">Microtubule-associated tumor suppressor candidate 2</fullName>
    </recommendedName>
</protein>
<feature type="compositionally biased region" description="Polar residues" evidence="3">
    <location>
        <begin position="755"/>
        <end position="775"/>
    </location>
</feature>
<feature type="compositionally biased region" description="Basic residues" evidence="3">
    <location>
        <begin position="523"/>
        <end position="532"/>
    </location>
</feature>
<feature type="compositionally biased region" description="Low complexity" evidence="3">
    <location>
        <begin position="23"/>
        <end position="37"/>
    </location>
</feature>
<dbReference type="InterPro" id="IPR051293">
    <property type="entry name" value="MTUS1/CCDC69"/>
</dbReference>
<feature type="compositionally biased region" description="Low complexity" evidence="3">
    <location>
        <begin position="669"/>
        <end position="680"/>
    </location>
</feature>
<dbReference type="AlphaFoldDB" id="A0AAE1NFK8"/>
<dbReference type="GO" id="GO:0005634">
    <property type="term" value="C:nucleus"/>
    <property type="evidence" value="ECO:0007669"/>
    <property type="project" value="TreeGrafter"/>
</dbReference>
<keyword evidence="5" id="KW-1185">Reference proteome</keyword>
<feature type="compositionally biased region" description="Low complexity" evidence="3">
    <location>
        <begin position="132"/>
        <end position="143"/>
    </location>
</feature>
<feature type="region of interest" description="Disordered" evidence="3">
    <location>
        <begin position="669"/>
        <end position="791"/>
    </location>
</feature>
<dbReference type="PANTHER" id="PTHR24200:SF11">
    <property type="entry name" value="TOUCAN, ISOFORM A"/>
    <property type="match status" value="1"/>
</dbReference>
<feature type="region of interest" description="Disordered" evidence="3">
    <location>
        <begin position="492"/>
        <end position="657"/>
    </location>
</feature>
<dbReference type="Proteomes" id="UP001292094">
    <property type="component" value="Unassembled WGS sequence"/>
</dbReference>
<feature type="coiled-coil region" evidence="2">
    <location>
        <begin position="306"/>
        <end position="340"/>
    </location>
</feature>